<evidence type="ECO:0000313" key="1">
    <source>
        <dbReference type="EMBL" id="REE94546.1"/>
    </source>
</evidence>
<accession>A0A3D9SF66</accession>
<dbReference type="EMBL" id="QTTN01000001">
    <property type="protein sequence ID" value="REE94546.1"/>
    <property type="molecule type" value="Genomic_DNA"/>
</dbReference>
<evidence type="ECO:0000313" key="2">
    <source>
        <dbReference type="Proteomes" id="UP000256304"/>
    </source>
</evidence>
<dbReference type="Proteomes" id="UP000256304">
    <property type="component" value="Unassembled WGS sequence"/>
</dbReference>
<reference evidence="1 2" key="1">
    <citation type="submission" date="2018-08" db="EMBL/GenBank/DDBJ databases">
        <title>Genomic Encyclopedia of Type Strains, Phase III (KMG-III): the genomes of soil and plant-associated and newly described type strains.</title>
        <authorList>
            <person name="Whitman W."/>
        </authorList>
    </citation>
    <scope>NUCLEOTIDE SEQUENCE [LARGE SCALE GENOMIC DNA]</scope>
    <source>
        <strain evidence="1 2">CGMCC 1.10966</strain>
    </source>
</reference>
<dbReference type="AlphaFoldDB" id="A0A3D9SF66"/>
<protein>
    <submittedName>
        <fullName evidence="1">Uncharacterized protein</fullName>
    </submittedName>
</protein>
<name>A0A3D9SF66_9BACL</name>
<proteinExistence type="predicted"/>
<sequence length="33" mass="3951">MRTILRLKWLLASLLVFMIVYCEGYAQYHLHAP</sequence>
<organism evidence="1 2">
    <name type="scientific">Paenibacillus taihuensis</name>
    <dbReference type="NCBI Taxonomy" id="1156355"/>
    <lineage>
        <taxon>Bacteria</taxon>
        <taxon>Bacillati</taxon>
        <taxon>Bacillota</taxon>
        <taxon>Bacilli</taxon>
        <taxon>Bacillales</taxon>
        <taxon>Paenibacillaceae</taxon>
        <taxon>Paenibacillus</taxon>
    </lineage>
</organism>
<keyword evidence="2" id="KW-1185">Reference proteome</keyword>
<gene>
    <name evidence="1" type="ORF">A8990_101342</name>
</gene>
<comment type="caution">
    <text evidence="1">The sequence shown here is derived from an EMBL/GenBank/DDBJ whole genome shotgun (WGS) entry which is preliminary data.</text>
</comment>